<dbReference type="PANTHER" id="PTHR43045">
    <property type="entry name" value="SHIKIMATE TRANSPORTER"/>
    <property type="match status" value="1"/>
</dbReference>
<dbReference type="OrthoDB" id="3690818at2"/>
<keyword evidence="4 7" id="KW-0812">Transmembrane</keyword>
<dbReference type="GO" id="GO:0022857">
    <property type="term" value="F:transmembrane transporter activity"/>
    <property type="evidence" value="ECO:0007669"/>
    <property type="project" value="InterPro"/>
</dbReference>
<sequence length="431" mass="45732">MNTIQAPDKPAISARRIFMIAGFGTALEFYDFTVYGLAAALVFPKLFFPDFDPLVGTIIAFAAFGSGFLARPLGGIVFGHFGDKHSRRTVLITTLTIMGASTFLIGCLPSYQSLGIAAPILLVVLRLLQGFSAGGEWGGASLTGVENAPEQRRGLFGSFTSMGIGLGSLIGSGVFALLTLMPEDLLFSFGWRVAFWLGGALVVVGLFARRRMPEEKPAADAHKGAPLLEALRKHPKQILLAIGIAYGYNTIAYIGSIFTVTYAEQRDYSPTVSMLLQVVGAAVFVISAPIMGALSDRHGRKKVIGWGTAIYAAVFFMFFPMVDAHIAWMVILAYALVNIFMAAPQGCIPAFLSEQFPRETRMSAISATYQTGAALGGGTAATVAAALFTFMGGNPLGVGLYTAFAALVLILCAAGLRETHKVKTRDLGLAA</sequence>
<feature type="transmembrane region" description="Helical" evidence="7">
    <location>
        <begin position="17"/>
        <end position="43"/>
    </location>
</feature>
<dbReference type="GO" id="GO:0005886">
    <property type="term" value="C:plasma membrane"/>
    <property type="evidence" value="ECO:0007669"/>
    <property type="project" value="UniProtKB-SubCell"/>
</dbReference>
<keyword evidence="6 7" id="KW-0472">Membrane</keyword>
<keyword evidence="2" id="KW-0813">Transport</keyword>
<feature type="transmembrane region" description="Helical" evidence="7">
    <location>
        <begin position="55"/>
        <end position="78"/>
    </location>
</feature>
<dbReference type="InterPro" id="IPR011701">
    <property type="entry name" value="MFS"/>
</dbReference>
<feature type="transmembrane region" description="Helical" evidence="7">
    <location>
        <begin position="398"/>
        <end position="416"/>
    </location>
</feature>
<reference evidence="9 10" key="1">
    <citation type="submission" date="2019-06" db="EMBL/GenBank/DDBJ databases">
        <title>Whole genome shotgun sequence of Glutamicibacter uratoxydans NBRC 15515.</title>
        <authorList>
            <person name="Hosoyama A."/>
            <person name="Uohara A."/>
            <person name="Ohji S."/>
            <person name="Ichikawa N."/>
        </authorList>
    </citation>
    <scope>NUCLEOTIDE SEQUENCE [LARGE SCALE GENOMIC DNA]</scope>
    <source>
        <strain evidence="9 10">NBRC 15515</strain>
    </source>
</reference>
<evidence type="ECO:0000256" key="4">
    <source>
        <dbReference type="ARBA" id="ARBA00022692"/>
    </source>
</evidence>
<keyword evidence="5 7" id="KW-1133">Transmembrane helix</keyword>
<dbReference type="Pfam" id="PF07690">
    <property type="entry name" value="MFS_1"/>
    <property type="match status" value="1"/>
</dbReference>
<feature type="transmembrane region" description="Helical" evidence="7">
    <location>
        <begin position="274"/>
        <end position="294"/>
    </location>
</feature>
<evidence type="ECO:0000259" key="8">
    <source>
        <dbReference type="PROSITE" id="PS50850"/>
    </source>
</evidence>
<evidence type="ECO:0000256" key="3">
    <source>
        <dbReference type="ARBA" id="ARBA00022475"/>
    </source>
</evidence>
<dbReference type="EMBL" id="BJNY01000002">
    <property type="protein sequence ID" value="GED04994.1"/>
    <property type="molecule type" value="Genomic_DNA"/>
</dbReference>
<evidence type="ECO:0000313" key="10">
    <source>
        <dbReference type="Proteomes" id="UP000316612"/>
    </source>
</evidence>
<evidence type="ECO:0000256" key="2">
    <source>
        <dbReference type="ARBA" id="ARBA00022448"/>
    </source>
</evidence>
<dbReference type="InterPro" id="IPR020846">
    <property type="entry name" value="MFS_dom"/>
</dbReference>
<keyword evidence="3" id="KW-1003">Cell membrane</keyword>
<dbReference type="AlphaFoldDB" id="A0A4Y4DMB1"/>
<evidence type="ECO:0000313" key="9">
    <source>
        <dbReference type="EMBL" id="GED04994.1"/>
    </source>
</evidence>
<comment type="subcellular location">
    <subcellularLocation>
        <location evidence="1">Cell membrane</location>
        <topology evidence="1">Multi-pass membrane protein</topology>
    </subcellularLocation>
</comment>
<evidence type="ECO:0000256" key="7">
    <source>
        <dbReference type="SAM" id="Phobius"/>
    </source>
</evidence>
<feature type="domain" description="Major facilitator superfamily (MFS) profile" evidence="8">
    <location>
        <begin position="17"/>
        <end position="420"/>
    </location>
</feature>
<protein>
    <submittedName>
        <fullName evidence="9">MFS transporter</fullName>
    </submittedName>
</protein>
<keyword evidence="10" id="KW-1185">Reference proteome</keyword>
<dbReference type="InterPro" id="IPR036259">
    <property type="entry name" value="MFS_trans_sf"/>
</dbReference>
<feature type="transmembrane region" description="Helical" evidence="7">
    <location>
        <begin position="373"/>
        <end position="392"/>
    </location>
</feature>
<proteinExistence type="predicted"/>
<comment type="caution">
    <text evidence="9">The sequence shown here is derived from an EMBL/GenBank/DDBJ whole genome shotgun (WGS) entry which is preliminary data.</text>
</comment>
<dbReference type="SUPFAM" id="SSF103473">
    <property type="entry name" value="MFS general substrate transporter"/>
    <property type="match status" value="1"/>
</dbReference>
<evidence type="ECO:0000256" key="5">
    <source>
        <dbReference type="ARBA" id="ARBA00022989"/>
    </source>
</evidence>
<feature type="transmembrane region" description="Helical" evidence="7">
    <location>
        <begin position="328"/>
        <end position="352"/>
    </location>
</feature>
<gene>
    <name evidence="9" type="ORF">AUR04nite_05260</name>
</gene>
<dbReference type="Proteomes" id="UP000316612">
    <property type="component" value="Unassembled WGS sequence"/>
</dbReference>
<dbReference type="RefSeq" id="WP_141361643.1">
    <property type="nucleotide sequence ID" value="NZ_BAAAJL010000003.1"/>
</dbReference>
<organism evidence="9 10">
    <name type="scientific">Glutamicibacter uratoxydans</name>
    <name type="common">Arthrobacter uratoxydans</name>
    <dbReference type="NCBI Taxonomy" id="43667"/>
    <lineage>
        <taxon>Bacteria</taxon>
        <taxon>Bacillati</taxon>
        <taxon>Actinomycetota</taxon>
        <taxon>Actinomycetes</taxon>
        <taxon>Micrococcales</taxon>
        <taxon>Micrococcaceae</taxon>
        <taxon>Glutamicibacter</taxon>
    </lineage>
</organism>
<dbReference type="PROSITE" id="PS50850">
    <property type="entry name" value="MFS"/>
    <property type="match status" value="1"/>
</dbReference>
<accession>A0A4Y4DMB1</accession>
<evidence type="ECO:0000256" key="6">
    <source>
        <dbReference type="ARBA" id="ARBA00023136"/>
    </source>
</evidence>
<feature type="transmembrane region" description="Helical" evidence="7">
    <location>
        <begin position="238"/>
        <end position="262"/>
    </location>
</feature>
<feature type="transmembrane region" description="Helical" evidence="7">
    <location>
        <begin position="155"/>
        <end position="177"/>
    </location>
</feature>
<evidence type="ECO:0000256" key="1">
    <source>
        <dbReference type="ARBA" id="ARBA00004651"/>
    </source>
</evidence>
<name>A0A4Y4DMB1_GLUUR</name>
<dbReference type="Gene3D" id="1.20.1250.20">
    <property type="entry name" value="MFS general substrate transporter like domains"/>
    <property type="match status" value="2"/>
</dbReference>
<feature type="transmembrane region" description="Helical" evidence="7">
    <location>
        <begin position="189"/>
        <end position="208"/>
    </location>
</feature>
<dbReference type="PANTHER" id="PTHR43045:SF1">
    <property type="entry name" value="SHIKIMATE TRANSPORTER"/>
    <property type="match status" value="1"/>
</dbReference>
<feature type="transmembrane region" description="Helical" evidence="7">
    <location>
        <begin position="303"/>
        <end position="322"/>
    </location>
</feature>